<comment type="caution">
    <text evidence="2">The sequence shown here is derived from an EMBL/GenBank/DDBJ whole genome shotgun (WGS) entry which is preliminary data.</text>
</comment>
<evidence type="ECO:0000259" key="1">
    <source>
        <dbReference type="PROSITE" id="PS50943"/>
    </source>
</evidence>
<dbReference type="InterPro" id="IPR001387">
    <property type="entry name" value="Cro/C1-type_HTH"/>
</dbReference>
<dbReference type="AlphaFoldDB" id="A0A8T4IMR2"/>
<gene>
    <name evidence="2" type="ORF">KDA82_01810</name>
</gene>
<name>A0A8T4IMR2_9ACTN</name>
<reference evidence="2" key="1">
    <citation type="submission" date="2021-04" db="EMBL/GenBank/DDBJ databases">
        <title>Sequencing of actinobacteria type strains.</title>
        <authorList>
            <person name="Nguyen G.-S."/>
            <person name="Wentzel A."/>
        </authorList>
    </citation>
    <scope>NUCLEOTIDE SEQUENCE</scope>
    <source>
        <strain evidence="2">DSM 42095</strain>
    </source>
</reference>
<dbReference type="CDD" id="cd00093">
    <property type="entry name" value="HTH_XRE"/>
    <property type="match status" value="1"/>
</dbReference>
<dbReference type="Pfam" id="PF13560">
    <property type="entry name" value="HTH_31"/>
    <property type="match status" value="1"/>
</dbReference>
<dbReference type="SMART" id="SM00530">
    <property type="entry name" value="HTH_XRE"/>
    <property type="match status" value="1"/>
</dbReference>
<dbReference type="Gene3D" id="1.10.260.40">
    <property type="entry name" value="lambda repressor-like DNA-binding domains"/>
    <property type="match status" value="1"/>
</dbReference>
<dbReference type="InterPro" id="IPR043917">
    <property type="entry name" value="DUF5753"/>
</dbReference>
<keyword evidence="3" id="KW-1185">Reference proteome</keyword>
<dbReference type="SUPFAM" id="SSF47413">
    <property type="entry name" value="lambda repressor-like DNA-binding domains"/>
    <property type="match status" value="1"/>
</dbReference>
<dbReference type="PROSITE" id="PS50943">
    <property type="entry name" value="HTH_CROC1"/>
    <property type="match status" value="1"/>
</dbReference>
<sequence>MLIARGLISLRARANLTQTQLAKEAGCGKAMVGRYEDWKDRSRVKWATVKGMAEACKASPEERDALVALAKIQGEGWWVDRGVPELLDPLLSFESAGDHEHVFASGLVPGLLQTRAYAQALHEAQMVRASREEVDRHVEIRMMRQQALNRDDFALWVVLDEAVFKRVIGNRAVMAEQLAHLEEAQRQKQIDIQVLPFASGAHAAGAGAPFVTIGREDAANPLASMSVVYLETHDRGIYLDNPQDIAKYKMIFDYLRSQAVDRDVSTEMLAAARQDYAS</sequence>
<evidence type="ECO:0000313" key="3">
    <source>
        <dbReference type="Proteomes" id="UP000675554"/>
    </source>
</evidence>
<proteinExistence type="predicted"/>
<dbReference type="Pfam" id="PF19054">
    <property type="entry name" value="DUF5753"/>
    <property type="match status" value="1"/>
</dbReference>
<evidence type="ECO:0000313" key="2">
    <source>
        <dbReference type="EMBL" id="MBR7671793.1"/>
    </source>
</evidence>
<dbReference type="InterPro" id="IPR010982">
    <property type="entry name" value="Lambda_DNA-bd_dom_sf"/>
</dbReference>
<protein>
    <submittedName>
        <fullName evidence="2">Helix-turn-helix domain-containing protein</fullName>
    </submittedName>
</protein>
<accession>A0A8T4IMR2</accession>
<feature type="domain" description="HTH cro/C1-type" evidence="1">
    <location>
        <begin position="7"/>
        <end position="63"/>
    </location>
</feature>
<dbReference type="GO" id="GO:0003677">
    <property type="term" value="F:DNA binding"/>
    <property type="evidence" value="ECO:0007669"/>
    <property type="project" value="InterPro"/>
</dbReference>
<dbReference type="Proteomes" id="UP000675554">
    <property type="component" value="Unassembled WGS sequence"/>
</dbReference>
<dbReference type="EMBL" id="JAGSMN010000032">
    <property type="protein sequence ID" value="MBR7671793.1"/>
    <property type="molecule type" value="Genomic_DNA"/>
</dbReference>
<organism evidence="2 3">
    <name type="scientific">Streptomyces daliensis</name>
    <dbReference type="NCBI Taxonomy" id="299421"/>
    <lineage>
        <taxon>Bacteria</taxon>
        <taxon>Bacillati</taxon>
        <taxon>Actinomycetota</taxon>
        <taxon>Actinomycetes</taxon>
        <taxon>Kitasatosporales</taxon>
        <taxon>Streptomycetaceae</taxon>
        <taxon>Streptomyces</taxon>
    </lineage>
</organism>